<reference evidence="1 2" key="1">
    <citation type="submission" date="2015-10" db="EMBL/GenBank/DDBJ databases">
        <title>Draft genome sequence of Streptomyces longwoodensis DSM 41677, type strain for the species Streptomyces longwoodensis.</title>
        <authorList>
            <person name="Ruckert C."/>
            <person name="Winkler A."/>
            <person name="Kalinowski J."/>
            <person name="Kampfer P."/>
            <person name="Glaeser S."/>
        </authorList>
    </citation>
    <scope>NUCLEOTIDE SEQUENCE [LARGE SCALE GENOMIC DNA]</scope>
    <source>
        <strain evidence="1 2">DSM 41677</strain>
    </source>
</reference>
<protein>
    <submittedName>
        <fullName evidence="1">Uncharacterized protein</fullName>
    </submittedName>
</protein>
<comment type="caution">
    <text evidence="1">The sequence shown here is derived from an EMBL/GenBank/DDBJ whole genome shotgun (WGS) entry which is preliminary data.</text>
</comment>
<name>A0A101QTF1_9ACTN</name>
<dbReference type="Proteomes" id="UP000053271">
    <property type="component" value="Unassembled WGS sequence"/>
</dbReference>
<sequence>MTPHHAVEVTLTRPATRDELRDARRSMLLAANADRTRLMTVHSARYPSGSLHAVRRRLDTRLPVDVLTTHYPDRCGRILLNVTLPDAADTALRQAAAALGKRPQDVLEQRVTDALARDASRRARQLQARLEIVLADHTPDEVLICVADLVHSHRHPPASTAP</sequence>
<evidence type="ECO:0000313" key="1">
    <source>
        <dbReference type="EMBL" id="KUN35805.1"/>
    </source>
</evidence>
<organism evidence="1 2">
    <name type="scientific">Streptomyces longwoodensis</name>
    <dbReference type="NCBI Taxonomy" id="68231"/>
    <lineage>
        <taxon>Bacteria</taxon>
        <taxon>Bacillati</taxon>
        <taxon>Actinomycetota</taxon>
        <taxon>Actinomycetes</taxon>
        <taxon>Kitasatosporales</taxon>
        <taxon>Streptomycetaceae</taxon>
        <taxon>Streptomyces</taxon>
    </lineage>
</organism>
<accession>A0A101QTF1</accession>
<keyword evidence="2" id="KW-1185">Reference proteome</keyword>
<dbReference type="EMBL" id="LMWS01000031">
    <property type="protein sequence ID" value="KUN35805.1"/>
    <property type="molecule type" value="Genomic_DNA"/>
</dbReference>
<dbReference type="AlphaFoldDB" id="A0A101QTF1"/>
<evidence type="ECO:0000313" key="2">
    <source>
        <dbReference type="Proteomes" id="UP000053271"/>
    </source>
</evidence>
<dbReference type="STRING" id="68231.AQJ30_24355"/>
<proteinExistence type="predicted"/>
<gene>
    <name evidence="1" type="ORF">AQJ30_24355</name>
</gene>